<dbReference type="EMBL" id="CM010716">
    <property type="protein sequence ID" value="RZC50328.1"/>
    <property type="molecule type" value="Genomic_DNA"/>
</dbReference>
<accession>A0A4Y7IS67</accession>
<dbReference type="AlphaFoldDB" id="A0A4Y7IS67"/>
<evidence type="ECO:0000313" key="2">
    <source>
        <dbReference type="Proteomes" id="UP000316621"/>
    </source>
</evidence>
<gene>
    <name evidence="1" type="ORF">C5167_018756</name>
</gene>
<organism evidence="1 2">
    <name type="scientific">Papaver somniferum</name>
    <name type="common">Opium poppy</name>
    <dbReference type="NCBI Taxonomy" id="3469"/>
    <lineage>
        <taxon>Eukaryota</taxon>
        <taxon>Viridiplantae</taxon>
        <taxon>Streptophyta</taxon>
        <taxon>Embryophyta</taxon>
        <taxon>Tracheophyta</taxon>
        <taxon>Spermatophyta</taxon>
        <taxon>Magnoliopsida</taxon>
        <taxon>Ranunculales</taxon>
        <taxon>Papaveraceae</taxon>
        <taxon>Papaveroideae</taxon>
        <taxon>Papaver</taxon>
    </lineage>
</organism>
<sequence>MRKKRMCRLVGRANSTLAEIMVRLGLFERLEIASMDDPNYSHMWKYLRDQFEMEQKFVGLDFYLNLMEVFIQFVAAETTRRWQLTYSILFISGHAVRWCVELQLPRIMLETDLKGIDSYLNTRRLIQ</sequence>
<name>A0A4Y7IS67_PAPSO</name>
<keyword evidence="2" id="KW-1185">Reference proteome</keyword>
<evidence type="ECO:0000313" key="1">
    <source>
        <dbReference type="EMBL" id="RZC50328.1"/>
    </source>
</evidence>
<proteinExistence type="predicted"/>
<dbReference type="Proteomes" id="UP000316621">
    <property type="component" value="Chromosome 2"/>
</dbReference>
<reference evidence="1 2" key="1">
    <citation type="journal article" date="2018" name="Science">
        <title>The opium poppy genome and morphinan production.</title>
        <authorList>
            <person name="Guo L."/>
            <person name="Winzer T."/>
            <person name="Yang X."/>
            <person name="Li Y."/>
            <person name="Ning Z."/>
            <person name="He Z."/>
            <person name="Teodor R."/>
            <person name="Lu Y."/>
            <person name="Bowser T.A."/>
            <person name="Graham I.A."/>
            <person name="Ye K."/>
        </authorList>
    </citation>
    <scope>NUCLEOTIDE SEQUENCE [LARGE SCALE GENOMIC DNA]</scope>
    <source>
        <strain evidence="2">cv. HN1</strain>
        <tissue evidence="1">Leaves</tissue>
    </source>
</reference>
<protein>
    <submittedName>
        <fullName evidence="1">Uncharacterized protein</fullName>
    </submittedName>
</protein>
<dbReference type="Gramene" id="RZC50328">
    <property type="protein sequence ID" value="RZC50328"/>
    <property type="gene ID" value="C5167_018756"/>
</dbReference>